<feature type="domain" description="Fe-containing alcohol dehydrogenase-like C-terminal" evidence="11">
    <location>
        <begin position="643"/>
        <end position="855"/>
    </location>
</feature>
<reference evidence="12" key="1">
    <citation type="journal article" date="2020" name="J. ISSAAS">
        <title>Lactobacilli and other gastrointestinal microbiota of Peromyscus leucopus, reservoir host for agents of Lyme disease and other zoonoses in North America.</title>
        <authorList>
            <person name="Milovic A."/>
            <person name="Bassam K."/>
            <person name="Shao H."/>
            <person name="Chatzistamou I."/>
            <person name="Tufts D.M."/>
            <person name="Diuk-Wasser M."/>
            <person name="Barbour A.G."/>
        </authorList>
    </citation>
    <scope>NUCLEOTIDE SEQUENCE</scope>
    <source>
        <strain evidence="12">LL85</strain>
    </source>
</reference>
<dbReference type="Pfam" id="PF25137">
    <property type="entry name" value="ADH_Fe_C"/>
    <property type="match status" value="1"/>
</dbReference>
<name>A0A6G9HGL6_9MOLU</name>
<dbReference type="NCBIfam" id="NF010378">
    <property type="entry name" value="PRK13805.1"/>
    <property type="match status" value="1"/>
</dbReference>
<feature type="domain" description="Aldehyde dehydrogenase" evidence="9">
    <location>
        <begin position="2"/>
        <end position="266"/>
    </location>
</feature>
<dbReference type="InterPro" id="IPR034789">
    <property type="entry name" value="AAD_C"/>
</dbReference>
<accession>A0A6G9HGL6</accession>
<dbReference type="InterPro" id="IPR015590">
    <property type="entry name" value="Aldehyde_DH_dom"/>
</dbReference>
<proteinExistence type="inferred from homology"/>
<evidence type="ECO:0000259" key="10">
    <source>
        <dbReference type="Pfam" id="PF00465"/>
    </source>
</evidence>
<dbReference type="InterPro" id="IPR018211">
    <property type="entry name" value="ADH_Fe_CS"/>
</dbReference>
<dbReference type="AlphaFoldDB" id="A0A6G9HGL6"/>
<dbReference type="PANTHER" id="PTHR11496:SF83">
    <property type="entry name" value="HYDROXYACID-OXOACID TRANSHYDROGENASE, MITOCHONDRIAL"/>
    <property type="match status" value="1"/>
</dbReference>
<keyword evidence="5" id="KW-0511">Multifunctional enzyme</keyword>
<dbReference type="GO" id="GO:0008774">
    <property type="term" value="F:acetaldehyde dehydrogenase (acetylating) activity"/>
    <property type="evidence" value="ECO:0007669"/>
    <property type="project" value="UniProtKB-UniRule"/>
</dbReference>
<dbReference type="GO" id="GO:0046872">
    <property type="term" value="F:metal ion binding"/>
    <property type="evidence" value="ECO:0007669"/>
    <property type="project" value="InterPro"/>
</dbReference>
<evidence type="ECO:0000256" key="4">
    <source>
        <dbReference type="ARBA" id="ARBA00023027"/>
    </source>
</evidence>
<dbReference type="SUPFAM" id="SSF53720">
    <property type="entry name" value="ALDH-like"/>
    <property type="match status" value="1"/>
</dbReference>
<dbReference type="InterPro" id="IPR056798">
    <property type="entry name" value="ADH_Fe_C"/>
</dbReference>
<dbReference type="Gene3D" id="3.40.50.1970">
    <property type="match status" value="1"/>
</dbReference>
<dbReference type="Gene3D" id="1.20.1090.10">
    <property type="entry name" value="Dehydroquinate synthase-like - alpha domain"/>
    <property type="match status" value="1"/>
</dbReference>
<evidence type="ECO:0000256" key="2">
    <source>
        <dbReference type="ARBA" id="ARBA00023002"/>
    </source>
</evidence>
<evidence type="ECO:0000259" key="9">
    <source>
        <dbReference type="Pfam" id="PF00171"/>
    </source>
</evidence>
<comment type="cofactor">
    <cofactor evidence="1">
        <name>Fe(2+)</name>
        <dbReference type="ChEBI" id="CHEBI:29033"/>
    </cofactor>
</comment>
<protein>
    <recommendedName>
        <fullName evidence="8">Aldehyde-alcohol dehydrogenase</fullName>
    </recommendedName>
</protein>
<evidence type="ECO:0000256" key="8">
    <source>
        <dbReference type="PIRNR" id="PIRNR000111"/>
    </source>
</evidence>
<evidence type="ECO:0000256" key="5">
    <source>
        <dbReference type="ARBA" id="ARBA00023268"/>
    </source>
</evidence>
<feature type="domain" description="Alcohol dehydrogenase iron-type/glycerol dehydrogenase GldA" evidence="10">
    <location>
        <begin position="454"/>
        <end position="631"/>
    </location>
</feature>
<comment type="similarity">
    <text evidence="6 8">In the N-terminal section; belongs to the aldehyde dehydrogenase family.</text>
</comment>
<evidence type="ECO:0000256" key="1">
    <source>
        <dbReference type="ARBA" id="ARBA00001954"/>
    </source>
</evidence>
<organism evidence="12">
    <name type="scientific">uncultured Mycoplasmataceae bacterium</name>
    <dbReference type="NCBI Taxonomy" id="300027"/>
    <lineage>
        <taxon>Bacteria</taxon>
        <taxon>Bacillati</taxon>
        <taxon>Mycoplasmatota</taxon>
        <taxon>Mollicutes</taxon>
        <taxon>Mycoplasmataceae</taxon>
        <taxon>environmental samples</taxon>
    </lineage>
</organism>
<dbReference type="CDD" id="cd08178">
    <property type="entry name" value="AAD_C"/>
    <property type="match status" value="1"/>
</dbReference>
<evidence type="ECO:0000256" key="3">
    <source>
        <dbReference type="ARBA" id="ARBA00023004"/>
    </source>
</evidence>
<keyword evidence="2 8" id="KW-0560">Oxidoreductase</keyword>
<sequence length="872" mass="96114">MADVKKIVDSVREAQKKFANFTQEQVDEIFYRASWAANNARVPLAKLAVEDTGMGVVEDKIIKNHFASEYIYNKYKAFKTVGTYEQDQADGYEYLYEPMGVVAAIIPTTNPTSTAIFKCLISLKTRNGVVISAHPRAFKSTIEAAKIILEAAEKAGAPKGIISWLPQGASMEDTATLMKEADIILATGGAGLVHAAYSSGTPAIGVGAGNCPAIIDESADLEMAAAAIIQSNTFDNGVVCATENSIVCCASVYDAFVKELKRQYAYVVSDAKTCKKIGSKMFKDGKYGLLNPDMVGQNPQNLAKVFGIQVPEDAKLLVVEAKSTAYKEPLAHEKLSCFVSLYKAKDFKDALKIQQELLKLGPGHTASLFVDEWKHPEKIDAFKLSAKTARLVVNTPSALGGIGDLYNFHLDPSLTLGCGTWGGNMFSENIGPKHLLNKKTVAKRRENMLWLRLPSKIYFKYGCLEEALRDLHEDGVKKVFIVTDSFIWQTFGTKLITILEKYGIKSQAFTSVEPNPSLSTTIKGAKEIQAYNPEAVIAIGGGSALDAGKLMWLYNEYPDAKFQDLALRFMDIRKRICKFPKPGKKAQMICIPTTAGTGSEVTPFAIITDDKTHVKYSLADYAFTPNMAIIDAQFMMGLPPRMTAVTAADAFSHCFESYVSILATEFTKPYSLEGIKLIHKYLVRAYKNGATDKEAREAIAHAATLAGIAFGNAFLGVVHSLSHKIGGHFGVMHGAANAIYLPYVISYNSQLGKREKQMYWSQYDRPLVRQRYCEIADAIGVKGKTEAEKINNLIKEVQKLFKAVNLWASTKEYGVKDKEFEAILDQMSTEAFDDQCTNANPRFPSIEDMKELFIEAHYGKPVKKVPERKPLK</sequence>
<evidence type="ECO:0000256" key="7">
    <source>
        <dbReference type="ARBA" id="ARBA00035645"/>
    </source>
</evidence>
<dbReference type="InterPro" id="IPR016162">
    <property type="entry name" value="Ald_DH_N"/>
</dbReference>
<evidence type="ECO:0000256" key="6">
    <source>
        <dbReference type="ARBA" id="ARBA00035641"/>
    </source>
</evidence>
<comment type="similarity">
    <text evidence="7 8">In the C-terminal section; belongs to the iron-containing alcohol dehydrogenase family.</text>
</comment>
<dbReference type="Gene3D" id="3.40.309.10">
    <property type="entry name" value="Aldehyde Dehydrogenase, Chain A, domain 2"/>
    <property type="match status" value="1"/>
</dbReference>
<dbReference type="Gene3D" id="3.40.605.10">
    <property type="entry name" value="Aldehyde Dehydrogenase, Chain A, domain 1"/>
    <property type="match status" value="1"/>
</dbReference>
<dbReference type="InterPro" id="IPR012079">
    <property type="entry name" value="Bifunc_Ald-ADH"/>
</dbReference>
<keyword evidence="4" id="KW-0520">NAD</keyword>
<dbReference type="FunFam" id="1.20.1090.10:FF:000001">
    <property type="entry name" value="Aldehyde-alcohol dehydrogenase"/>
    <property type="match status" value="1"/>
</dbReference>
<dbReference type="CDD" id="cd07122">
    <property type="entry name" value="ALDH_F20_ACDH"/>
    <property type="match status" value="1"/>
</dbReference>
<dbReference type="FunFam" id="3.40.50.1970:FF:000003">
    <property type="entry name" value="Alcohol dehydrogenase, iron-containing"/>
    <property type="match status" value="1"/>
</dbReference>
<dbReference type="InterPro" id="IPR016161">
    <property type="entry name" value="Ald_DH/histidinol_DH"/>
</dbReference>
<gene>
    <name evidence="12" type="primary">adhE</name>
    <name evidence="12" type="ORF">PlMoll_0070</name>
</gene>
<evidence type="ECO:0000313" key="12">
    <source>
        <dbReference type="EMBL" id="QIQ09844.1"/>
    </source>
</evidence>
<dbReference type="GO" id="GO:0006066">
    <property type="term" value="P:alcohol metabolic process"/>
    <property type="evidence" value="ECO:0007669"/>
    <property type="project" value="InterPro"/>
</dbReference>
<dbReference type="EMBL" id="MN991199">
    <property type="protein sequence ID" value="QIQ09844.1"/>
    <property type="molecule type" value="Genomic_DNA"/>
</dbReference>
<dbReference type="PROSITE" id="PS00060">
    <property type="entry name" value="ADH_IRON_2"/>
    <property type="match status" value="1"/>
</dbReference>
<dbReference type="PANTHER" id="PTHR11496">
    <property type="entry name" value="ALCOHOL DEHYDROGENASE"/>
    <property type="match status" value="1"/>
</dbReference>
<dbReference type="GO" id="GO:0004022">
    <property type="term" value="F:alcohol dehydrogenase (NAD+) activity"/>
    <property type="evidence" value="ECO:0007669"/>
    <property type="project" value="UniProtKB-UniRule"/>
</dbReference>
<dbReference type="SUPFAM" id="SSF56796">
    <property type="entry name" value="Dehydroquinate synthase-like"/>
    <property type="match status" value="1"/>
</dbReference>
<keyword evidence="3" id="KW-0408">Iron</keyword>
<dbReference type="InterPro" id="IPR001670">
    <property type="entry name" value="ADH_Fe/GldA"/>
</dbReference>
<dbReference type="Pfam" id="PF00465">
    <property type="entry name" value="Fe-ADH"/>
    <property type="match status" value="1"/>
</dbReference>
<evidence type="ECO:0000259" key="11">
    <source>
        <dbReference type="Pfam" id="PF25137"/>
    </source>
</evidence>
<dbReference type="PIRSF" id="PIRSF000111">
    <property type="entry name" value="ALDH_ADH"/>
    <property type="match status" value="1"/>
</dbReference>
<dbReference type="PROSITE" id="PS00913">
    <property type="entry name" value="ADH_IRON_1"/>
    <property type="match status" value="1"/>
</dbReference>
<dbReference type="InterPro" id="IPR016163">
    <property type="entry name" value="Ald_DH_C"/>
</dbReference>
<dbReference type="Pfam" id="PF00171">
    <property type="entry name" value="Aldedh"/>
    <property type="match status" value="1"/>
</dbReference>
<dbReference type="GO" id="GO:0015976">
    <property type="term" value="P:carbon utilization"/>
    <property type="evidence" value="ECO:0007669"/>
    <property type="project" value="InterPro"/>
</dbReference>
<dbReference type="InterPro" id="IPR039697">
    <property type="entry name" value="Alcohol_dehydrogenase_Fe"/>
</dbReference>